<dbReference type="KEGG" id="jre:109006611"/>
<feature type="region of interest" description="Disordered" evidence="6">
    <location>
        <begin position="496"/>
        <end position="521"/>
    </location>
</feature>
<reference evidence="8" key="1">
    <citation type="submission" date="2025-08" db="UniProtKB">
        <authorList>
            <consortium name="RefSeq"/>
        </authorList>
    </citation>
    <scope>IDENTIFICATION</scope>
    <source>
        <tissue evidence="8">Leaves</tissue>
    </source>
</reference>
<dbReference type="InterPro" id="IPR036638">
    <property type="entry name" value="HLH_DNA-bd_sf"/>
</dbReference>
<dbReference type="GeneID" id="109006611"/>
<keyword evidence="3" id="KW-0804">Transcription</keyword>
<dbReference type="Proteomes" id="UP000235220">
    <property type="component" value="Chromosome 16"/>
</dbReference>
<evidence type="ECO:0000256" key="2">
    <source>
        <dbReference type="ARBA" id="ARBA00023015"/>
    </source>
</evidence>
<feature type="region of interest" description="Disordered" evidence="6">
    <location>
        <begin position="353"/>
        <end position="407"/>
    </location>
</feature>
<dbReference type="SUPFAM" id="SSF47459">
    <property type="entry name" value="HLH, helix-loop-helix DNA-binding domain"/>
    <property type="match status" value="1"/>
</dbReference>
<dbReference type="PANTHER" id="PTHR31945:SF11">
    <property type="entry name" value="TRANSCRIPTION FACTOR ABORTED MICROSPORES"/>
    <property type="match status" value="1"/>
</dbReference>
<dbReference type="GO" id="GO:0006355">
    <property type="term" value="P:regulation of DNA-templated transcription"/>
    <property type="evidence" value="ECO:0000318"/>
    <property type="project" value="GO_Central"/>
</dbReference>
<comment type="subcellular location">
    <subcellularLocation>
        <location evidence="1">Nucleus</location>
    </subcellularLocation>
</comment>
<evidence type="ECO:0000256" key="3">
    <source>
        <dbReference type="ARBA" id="ARBA00023163"/>
    </source>
</evidence>
<dbReference type="Pfam" id="PF00010">
    <property type="entry name" value="HLH"/>
    <property type="match status" value="1"/>
</dbReference>
<dbReference type="InterPro" id="IPR025610">
    <property type="entry name" value="MYC/MYB_N"/>
</dbReference>
<dbReference type="STRING" id="51240.A0A2I4GC62"/>
<evidence type="ECO:0000256" key="6">
    <source>
        <dbReference type="SAM" id="MobiDB-lite"/>
    </source>
</evidence>
<dbReference type="Gene3D" id="4.10.280.10">
    <property type="entry name" value="Helix-loop-helix DNA-binding domain"/>
    <property type="match status" value="1"/>
</dbReference>
<evidence type="ECO:0000313" key="8">
    <source>
        <dbReference type="RefSeq" id="XP_018841494.1"/>
    </source>
</evidence>
<dbReference type="GO" id="GO:0003700">
    <property type="term" value="F:DNA-binding transcription factor activity"/>
    <property type="evidence" value="ECO:0000318"/>
    <property type="project" value="GO_Central"/>
</dbReference>
<feature type="region of interest" description="Disordered" evidence="6">
    <location>
        <begin position="613"/>
        <end position="636"/>
    </location>
</feature>
<dbReference type="FunCoup" id="A0A2I4GC62">
    <property type="interactions" value="152"/>
</dbReference>
<dbReference type="CDD" id="cd11443">
    <property type="entry name" value="bHLH_AtAMS_like"/>
    <property type="match status" value="1"/>
</dbReference>
<organism evidence="7 8">
    <name type="scientific">Juglans regia</name>
    <name type="common">English walnut</name>
    <dbReference type="NCBI Taxonomy" id="51240"/>
    <lineage>
        <taxon>Eukaryota</taxon>
        <taxon>Viridiplantae</taxon>
        <taxon>Streptophyta</taxon>
        <taxon>Embryophyta</taxon>
        <taxon>Tracheophyta</taxon>
        <taxon>Spermatophyta</taxon>
        <taxon>Magnoliopsida</taxon>
        <taxon>eudicotyledons</taxon>
        <taxon>Gunneridae</taxon>
        <taxon>Pentapetalae</taxon>
        <taxon>rosids</taxon>
        <taxon>fabids</taxon>
        <taxon>Fagales</taxon>
        <taxon>Juglandaceae</taxon>
        <taxon>Juglans</taxon>
    </lineage>
</organism>
<dbReference type="Pfam" id="PF22754">
    <property type="entry name" value="bHLH-TF_ACT-like_plant"/>
    <property type="match status" value="1"/>
</dbReference>
<dbReference type="PANTHER" id="PTHR31945">
    <property type="entry name" value="TRANSCRIPTION FACTOR SCREAM2-RELATED"/>
    <property type="match status" value="1"/>
</dbReference>
<dbReference type="InterPro" id="IPR011598">
    <property type="entry name" value="bHLH_dom"/>
</dbReference>
<evidence type="ECO:0000256" key="5">
    <source>
        <dbReference type="SAM" id="Coils"/>
    </source>
</evidence>
<keyword evidence="7" id="KW-1185">Reference proteome</keyword>
<evidence type="ECO:0000313" key="7">
    <source>
        <dbReference type="Proteomes" id="UP000235220"/>
    </source>
</evidence>
<sequence>MDIWFCFFCFSFAGSSLLLLLFFLCSVKREVGSNRRYCFLPGNMNIILHNLMERLRSLVGLKGWDYCVLWKLSEDQRFIEWMDCCCAGTNNTPNAGEFLFPVSPVLPCRDTIYPHPRTKSCDLLAQLPSSMPLDPGVYAQTLISSQPSWLNFSNNTESSVLKESIGTKVLIPLAGGVIELFANKQVAEDQHVIDLITAQCNISLEEEALINSSNMDTSFTHVDVNAMSEFQSKLPFPGDENDHKDPNNHFRPPVSSATPLQNLSMPFDISVDRIRLCDSPTNFLQQCNYTTEDGTKNETCHEVSHNSFISDKPINPFKSSSENGHQFEMDVLQQSMMTNSSNMHIQFMEPFSQKEQQGNDKDSLKHETGRTDSISDCSDQFDDEDDAKHRRTTGKGPQSKNLVAERRRRKKLNDRLYALRALVPKISKLDRASILGDAIEFVEELQKQVKDLQDELEENSDDGFRNTGTNANHHNVQPEILNQNAITLGPKTEHDKAPNGIHPGESGINGNLTKQKQDSEFSNDTTQHEMEVQVEVAQIDGNKFFVKVFCEHKTGGFVRLMEALNSLGLEVTSANVTSFRNLVCNAFQVEKRDSEMVEADHVRDSLLELTRTPSRSGWPEMAKASENGGGMQDYHQNQNHLHDHHAASFHHHGLHHLNS</sequence>
<evidence type="ECO:0000256" key="1">
    <source>
        <dbReference type="ARBA" id="ARBA00004123"/>
    </source>
</evidence>
<feature type="compositionally biased region" description="Basic and acidic residues" evidence="6">
    <location>
        <begin position="357"/>
        <end position="370"/>
    </location>
</feature>
<keyword evidence="2" id="KW-0805">Transcription regulation</keyword>
<dbReference type="Pfam" id="PF14215">
    <property type="entry name" value="bHLH-MYC_N"/>
    <property type="match status" value="1"/>
</dbReference>
<dbReference type="GO" id="GO:0046983">
    <property type="term" value="F:protein dimerization activity"/>
    <property type="evidence" value="ECO:0007669"/>
    <property type="project" value="InterPro"/>
</dbReference>
<evidence type="ECO:0000256" key="4">
    <source>
        <dbReference type="ARBA" id="ARBA00023242"/>
    </source>
</evidence>
<dbReference type="AlphaFoldDB" id="A0A2I4GC62"/>
<feature type="compositionally biased region" description="Polar residues" evidence="6">
    <location>
        <begin position="508"/>
        <end position="521"/>
    </location>
</feature>
<feature type="coiled-coil region" evidence="5">
    <location>
        <begin position="435"/>
        <end position="462"/>
    </location>
</feature>
<keyword evidence="4" id="KW-0539">Nucleus</keyword>
<dbReference type="InterPro" id="IPR051358">
    <property type="entry name" value="TF_AMS/ICE1/BHLH6-like"/>
</dbReference>
<dbReference type="InterPro" id="IPR054502">
    <property type="entry name" value="bHLH-TF_ACT-like_plant"/>
</dbReference>
<dbReference type="GO" id="GO:0005634">
    <property type="term" value="C:nucleus"/>
    <property type="evidence" value="ECO:0000318"/>
    <property type="project" value="GO_Central"/>
</dbReference>
<keyword evidence="5" id="KW-0175">Coiled coil</keyword>
<dbReference type="SMART" id="SM00353">
    <property type="entry name" value="HLH"/>
    <property type="match status" value="1"/>
</dbReference>
<feature type="region of interest" description="Disordered" evidence="6">
    <location>
        <begin position="238"/>
        <end position="261"/>
    </location>
</feature>
<protein>
    <submittedName>
        <fullName evidence="8">Transcription factor ABORTED MICROSPORES-like isoform X1</fullName>
    </submittedName>
</protein>
<dbReference type="OrthoDB" id="1890947at2759"/>
<dbReference type="Gramene" id="Jr16_16180_p1">
    <property type="protein sequence ID" value="cds.Jr16_16180_p1"/>
    <property type="gene ID" value="Jr16_16180"/>
</dbReference>
<gene>
    <name evidence="8" type="primary">LOC109006611</name>
</gene>
<name>A0A2I4GC62_JUGRE</name>
<dbReference type="PROSITE" id="PS50888">
    <property type="entry name" value="BHLH"/>
    <property type="match status" value="1"/>
</dbReference>
<dbReference type="GO" id="GO:0043565">
    <property type="term" value="F:sequence-specific DNA binding"/>
    <property type="evidence" value="ECO:0000318"/>
    <property type="project" value="GO_Central"/>
</dbReference>
<accession>A0A2I4GC62</accession>
<dbReference type="RefSeq" id="XP_018841494.1">
    <property type="nucleotide sequence ID" value="XM_018985949.2"/>
</dbReference>
<proteinExistence type="predicted"/>